<organism evidence="1">
    <name type="scientific">Vibrio cyclitrophicus</name>
    <dbReference type="NCBI Taxonomy" id="47951"/>
    <lineage>
        <taxon>Bacteria</taxon>
        <taxon>Pseudomonadati</taxon>
        <taxon>Pseudomonadota</taxon>
        <taxon>Gammaproteobacteria</taxon>
        <taxon>Vibrionales</taxon>
        <taxon>Vibrionaceae</taxon>
        <taxon>Vibrio</taxon>
    </lineage>
</organism>
<gene>
    <name evidence="1" type="ORF">BCS90_07480</name>
</gene>
<reference evidence="1" key="2">
    <citation type="journal article" date="2018" name="Nature">
        <title>A major lineage of non-tailed dsDNA viruses as unrecognized killers of marine bacteria.</title>
        <authorList>
            <person name="Kauffman K.M."/>
            <person name="Hussain F.A."/>
            <person name="Yang J."/>
            <person name="Arevalo P."/>
            <person name="Brown J.M."/>
            <person name="Chang W.K."/>
            <person name="VanInsberghe D."/>
            <person name="Elsherbini J."/>
            <person name="Sharma R.S."/>
            <person name="Cutler M.B."/>
            <person name="Kelly L."/>
            <person name="Polz M.F."/>
        </authorList>
    </citation>
    <scope>NUCLEOTIDE SEQUENCE</scope>
    <source>
        <strain evidence="1">10N.222.46.E12</strain>
    </source>
</reference>
<name>A0A7Z1MCL9_9VIBR</name>
<reference evidence="1" key="1">
    <citation type="submission" date="2016-07" db="EMBL/GenBank/DDBJ databases">
        <authorList>
            <person name="Kauffman K."/>
            <person name="Arevalo P."/>
            <person name="Polz M.F."/>
        </authorList>
    </citation>
    <scope>NUCLEOTIDE SEQUENCE</scope>
    <source>
        <strain evidence="1">10N.222.46.E12</strain>
    </source>
</reference>
<comment type="caution">
    <text evidence="1">The sequence shown here is derived from an EMBL/GenBank/DDBJ whole genome shotgun (WGS) entry which is preliminary data.</text>
</comment>
<accession>A0A7Z1MCL9</accession>
<dbReference type="EMBL" id="MDBS01000100">
    <property type="protein sequence ID" value="PMP20231.1"/>
    <property type="molecule type" value="Genomic_DNA"/>
</dbReference>
<proteinExistence type="predicted"/>
<dbReference type="RefSeq" id="WP_053309065.1">
    <property type="nucleotide sequence ID" value="NZ_CP170592.1"/>
</dbReference>
<sequence length="119" mass="13917">MSTKNAHKAKYHFYFTTAVLKHAEGNHINIGDCFGYGEDNFVVDLYPYSNLIYRCVDEIERAPNKWKESELFDLVDNLSDCFWGIIEREGYDEMDASMPCLDEFELDIKRALNVFVEIN</sequence>
<protein>
    <submittedName>
        <fullName evidence="1">Uncharacterized protein</fullName>
    </submittedName>
</protein>
<dbReference type="AlphaFoldDB" id="A0A7Z1MCL9"/>
<evidence type="ECO:0000313" key="1">
    <source>
        <dbReference type="EMBL" id="PMP20231.1"/>
    </source>
</evidence>